<protein>
    <submittedName>
        <fullName evidence="1">Uncharacterized protein</fullName>
    </submittedName>
</protein>
<feature type="non-terminal residue" evidence="1">
    <location>
        <position position="146"/>
    </location>
</feature>
<evidence type="ECO:0000313" key="1">
    <source>
        <dbReference type="EMBL" id="KKK88547.1"/>
    </source>
</evidence>
<sequence length="146" mass="16693">MAVGRIIRSGIFKDRKVRKLSTLAQLLYTWGLVNADRDGRINANAGYLKLTIAQNVIANVEDVWGCVLEWAQEGLGTLYQDKYEDYFQFNDFKKMQRMENDKGLTSMYTRETKSIFPKPVSCKITAGELHCSTVNEQLTNSQRTVD</sequence>
<organism evidence="1">
    <name type="scientific">marine sediment metagenome</name>
    <dbReference type="NCBI Taxonomy" id="412755"/>
    <lineage>
        <taxon>unclassified sequences</taxon>
        <taxon>metagenomes</taxon>
        <taxon>ecological metagenomes</taxon>
    </lineage>
</organism>
<comment type="caution">
    <text evidence="1">The sequence shown here is derived from an EMBL/GenBank/DDBJ whole genome shotgun (WGS) entry which is preliminary data.</text>
</comment>
<accession>A0A0F8Z461</accession>
<dbReference type="AlphaFoldDB" id="A0A0F8Z461"/>
<name>A0A0F8Z461_9ZZZZ</name>
<reference evidence="1" key="1">
    <citation type="journal article" date="2015" name="Nature">
        <title>Complex archaea that bridge the gap between prokaryotes and eukaryotes.</title>
        <authorList>
            <person name="Spang A."/>
            <person name="Saw J.H."/>
            <person name="Jorgensen S.L."/>
            <person name="Zaremba-Niedzwiedzka K."/>
            <person name="Martijn J."/>
            <person name="Lind A.E."/>
            <person name="van Eijk R."/>
            <person name="Schleper C."/>
            <person name="Guy L."/>
            <person name="Ettema T.J."/>
        </authorList>
    </citation>
    <scope>NUCLEOTIDE SEQUENCE</scope>
</reference>
<dbReference type="EMBL" id="LAZR01049904">
    <property type="protein sequence ID" value="KKK88547.1"/>
    <property type="molecule type" value="Genomic_DNA"/>
</dbReference>
<gene>
    <name evidence="1" type="ORF">LCGC14_2742070</name>
</gene>
<proteinExistence type="predicted"/>